<accession>A0ABM8GZU8</accession>
<reference evidence="3" key="1">
    <citation type="journal article" date="2019" name="Int. J. Syst. Evol. Microbiol.">
        <title>The Global Catalogue of Microorganisms (GCM) 10K type strain sequencing project: providing services to taxonomists for standard genome sequencing and annotation.</title>
        <authorList>
            <consortium name="The Broad Institute Genomics Platform"/>
            <consortium name="The Broad Institute Genome Sequencing Center for Infectious Disease"/>
            <person name="Wu L."/>
            <person name="Ma J."/>
        </authorList>
    </citation>
    <scope>NUCLEOTIDE SEQUENCE [LARGE SCALE GENOMIC DNA]</scope>
    <source>
        <strain evidence="3">NBRC 109019</strain>
    </source>
</reference>
<organism evidence="2 3">
    <name type="scientific">Agromyces marinus</name>
    <dbReference type="NCBI Taxonomy" id="1389020"/>
    <lineage>
        <taxon>Bacteria</taxon>
        <taxon>Bacillati</taxon>
        <taxon>Actinomycetota</taxon>
        <taxon>Actinomycetes</taxon>
        <taxon>Micrococcales</taxon>
        <taxon>Microbacteriaceae</taxon>
        <taxon>Agromyces</taxon>
    </lineage>
</organism>
<gene>
    <name evidence="2" type="ORF">GCM10025870_10970</name>
</gene>
<evidence type="ECO:0000313" key="2">
    <source>
        <dbReference type="EMBL" id="BDZ54024.1"/>
    </source>
</evidence>
<feature type="compositionally biased region" description="Low complexity" evidence="1">
    <location>
        <begin position="68"/>
        <end position="79"/>
    </location>
</feature>
<evidence type="ECO:0000256" key="1">
    <source>
        <dbReference type="SAM" id="MobiDB-lite"/>
    </source>
</evidence>
<protein>
    <submittedName>
        <fullName evidence="2">Uncharacterized protein</fullName>
    </submittedName>
</protein>
<dbReference type="EMBL" id="AP027734">
    <property type="protein sequence ID" value="BDZ54024.1"/>
    <property type="molecule type" value="Genomic_DNA"/>
</dbReference>
<evidence type="ECO:0000313" key="3">
    <source>
        <dbReference type="Proteomes" id="UP001321477"/>
    </source>
</evidence>
<name>A0ABM8GZU8_9MICO</name>
<proteinExistence type="predicted"/>
<feature type="region of interest" description="Disordered" evidence="1">
    <location>
        <begin position="53"/>
        <end position="79"/>
    </location>
</feature>
<keyword evidence="3" id="KW-1185">Reference proteome</keyword>
<dbReference type="Proteomes" id="UP001321477">
    <property type="component" value="Chromosome"/>
</dbReference>
<dbReference type="RefSeq" id="WP_286329478.1">
    <property type="nucleotide sequence ID" value="NZ_AP027734.1"/>
</dbReference>
<sequence length="79" mass="7883">MVALLDLHEFVSGQFEFGERAGDLAVRAGELEAGLDRGGGGVGRVGVGGRVLRGAAGEDERGGEGAGDADAQSAGRGER</sequence>